<sequence length="174" mass="19591">MAHASTDPTTEKYELLTAKQKERDGNTETAIVEHVYVSNEQVVLTLAFDWTTDSKRLVYELDDDRDVRKLESLTDDHGFEFAQVGHLEGLSLTVRYTGRGWVPISTLAYTEGEGSVTETFRTELELLARELARSPGYLRRFVAWARSLSMKQTVIAVIIVKKIIVIALVAGMVL</sequence>
<evidence type="ECO:0000313" key="2">
    <source>
        <dbReference type="EMBL" id="SIR09060.1"/>
    </source>
</evidence>
<keyword evidence="1" id="KW-0812">Transmembrane</keyword>
<keyword evidence="1" id="KW-0472">Membrane</keyword>
<dbReference type="RefSeq" id="WP_076429114.1">
    <property type="nucleotide sequence ID" value="NZ_FTNO01000001.1"/>
</dbReference>
<protein>
    <submittedName>
        <fullName evidence="2">Uncharacterized protein</fullName>
    </submittedName>
</protein>
<keyword evidence="1" id="KW-1133">Transmembrane helix</keyword>
<gene>
    <name evidence="2" type="ORF">SAMN05421858_1381</name>
</gene>
<organism evidence="2 3">
    <name type="scientific">Haladaptatus litoreus</name>
    <dbReference type="NCBI Taxonomy" id="553468"/>
    <lineage>
        <taxon>Archaea</taxon>
        <taxon>Methanobacteriati</taxon>
        <taxon>Methanobacteriota</taxon>
        <taxon>Stenosarchaea group</taxon>
        <taxon>Halobacteria</taxon>
        <taxon>Halobacteriales</taxon>
        <taxon>Haladaptataceae</taxon>
        <taxon>Haladaptatus</taxon>
    </lineage>
</organism>
<accession>A0A1N6Y3B5</accession>
<evidence type="ECO:0000313" key="3">
    <source>
        <dbReference type="Proteomes" id="UP000186914"/>
    </source>
</evidence>
<reference evidence="3" key="1">
    <citation type="submission" date="2017-01" db="EMBL/GenBank/DDBJ databases">
        <authorList>
            <person name="Varghese N."/>
            <person name="Submissions S."/>
        </authorList>
    </citation>
    <scope>NUCLEOTIDE SEQUENCE [LARGE SCALE GENOMIC DNA]</scope>
    <source>
        <strain evidence="3">CGMCC 1.7737</strain>
    </source>
</reference>
<dbReference type="Proteomes" id="UP000186914">
    <property type="component" value="Unassembled WGS sequence"/>
</dbReference>
<dbReference type="OrthoDB" id="236785at2157"/>
<proteinExistence type="predicted"/>
<feature type="transmembrane region" description="Helical" evidence="1">
    <location>
        <begin position="154"/>
        <end position="173"/>
    </location>
</feature>
<name>A0A1N6Y3B5_9EURY</name>
<dbReference type="AlphaFoldDB" id="A0A1N6Y3B5"/>
<evidence type="ECO:0000256" key="1">
    <source>
        <dbReference type="SAM" id="Phobius"/>
    </source>
</evidence>
<keyword evidence="3" id="KW-1185">Reference proteome</keyword>
<dbReference type="EMBL" id="FTNO01000001">
    <property type="protein sequence ID" value="SIR09060.1"/>
    <property type="molecule type" value="Genomic_DNA"/>
</dbReference>